<dbReference type="Proteomes" id="UP000504635">
    <property type="component" value="Unplaced"/>
</dbReference>
<proteinExistence type="predicted"/>
<dbReference type="RefSeq" id="XP_030748648.1">
    <property type="nucleotide sequence ID" value="XM_030892788.1"/>
</dbReference>
<dbReference type="AlphaFoldDB" id="A0A6J2XBH4"/>
<name>A0A6J2XBH4_SITOR</name>
<dbReference type="InterPro" id="IPR050468">
    <property type="entry name" value="Cuticle_Struct_Prot"/>
</dbReference>
<dbReference type="PANTHER" id="PTHR10380">
    <property type="entry name" value="CUTICLE PROTEIN"/>
    <property type="match status" value="1"/>
</dbReference>
<dbReference type="Pfam" id="PF00379">
    <property type="entry name" value="Chitin_bind_4"/>
    <property type="match status" value="1"/>
</dbReference>
<dbReference type="GO" id="GO:0062129">
    <property type="term" value="C:chitin-based extracellular matrix"/>
    <property type="evidence" value="ECO:0007669"/>
    <property type="project" value="TreeGrafter"/>
</dbReference>
<dbReference type="OrthoDB" id="6515429at2759"/>
<evidence type="ECO:0000256" key="3">
    <source>
        <dbReference type="SAM" id="SignalP"/>
    </source>
</evidence>
<evidence type="ECO:0000256" key="2">
    <source>
        <dbReference type="PROSITE-ProRule" id="PRU00497"/>
    </source>
</evidence>
<dbReference type="PANTHER" id="PTHR10380:SF196">
    <property type="entry name" value="CUTICULAR PROTEIN 72EA"/>
    <property type="match status" value="1"/>
</dbReference>
<sequence length="299" mass="31413">MKFFVLASALFVIAKAGVIPSVAVPAVTRITAPAFLTAIPLARHSSQYHSQDSIGQYSYGYANDLSAKNEIKSADGQTVGSYSYIDGNGQIQNVQYRADAANGFRVSATNLPIAPSAPEFIPLAQPEPVHDTPEVVEARARHLEALRVAEETAKATEVNALEVKSAIPVEQATKSITVPTPAAVVKGAPAPAFSFIQPASFIASPAFSYSYSVNDNGLFAVNAYSIGPQPIITSYTTPVLNAPIIDGAVPAVSSATVAEVGKDNAEIVDARAVKVEAAESSKENVVEVEQQQQQEGAKE</sequence>
<dbReference type="InterPro" id="IPR000618">
    <property type="entry name" value="Insect_cuticle"/>
</dbReference>
<reference evidence="5" key="1">
    <citation type="submission" date="2025-08" db="UniProtKB">
        <authorList>
            <consortium name="RefSeq"/>
        </authorList>
    </citation>
    <scope>IDENTIFICATION</scope>
    <source>
        <tissue evidence="5">Gonads</tissue>
    </source>
</reference>
<dbReference type="InterPro" id="IPR031311">
    <property type="entry name" value="CHIT_BIND_RR_consensus"/>
</dbReference>
<gene>
    <name evidence="5" type="primary">LOC115876816</name>
</gene>
<evidence type="ECO:0000256" key="1">
    <source>
        <dbReference type="ARBA" id="ARBA00022460"/>
    </source>
</evidence>
<protein>
    <submittedName>
        <fullName evidence="5">Cuticle protein 19.8-like</fullName>
    </submittedName>
</protein>
<dbReference type="KEGG" id="soy:115876816"/>
<accession>A0A6J2XBH4</accession>
<keyword evidence="1 2" id="KW-0193">Cuticle</keyword>
<keyword evidence="3" id="KW-0732">Signal</keyword>
<dbReference type="PROSITE" id="PS51155">
    <property type="entry name" value="CHIT_BIND_RR_2"/>
    <property type="match status" value="1"/>
</dbReference>
<dbReference type="GO" id="GO:0008010">
    <property type="term" value="F:structural constituent of chitin-based larval cuticle"/>
    <property type="evidence" value="ECO:0007669"/>
    <property type="project" value="TreeGrafter"/>
</dbReference>
<evidence type="ECO:0000313" key="4">
    <source>
        <dbReference type="Proteomes" id="UP000504635"/>
    </source>
</evidence>
<keyword evidence="4" id="KW-1185">Reference proteome</keyword>
<dbReference type="PROSITE" id="PS00233">
    <property type="entry name" value="CHIT_BIND_RR_1"/>
    <property type="match status" value="1"/>
</dbReference>
<evidence type="ECO:0000313" key="5">
    <source>
        <dbReference type="RefSeq" id="XP_030748648.1"/>
    </source>
</evidence>
<dbReference type="InParanoid" id="A0A6J2XBH4"/>
<feature type="signal peptide" evidence="3">
    <location>
        <begin position="1"/>
        <end position="16"/>
    </location>
</feature>
<dbReference type="GeneID" id="115876816"/>
<feature type="chain" id="PRO_5026796680" evidence="3">
    <location>
        <begin position="17"/>
        <end position="299"/>
    </location>
</feature>
<organism evidence="4 5">
    <name type="scientific">Sitophilus oryzae</name>
    <name type="common">Rice weevil</name>
    <name type="synonym">Curculio oryzae</name>
    <dbReference type="NCBI Taxonomy" id="7048"/>
    <lineage>
        <taxon>Eukaryota</taxon>
        <taxon>Metazoa</taxon>
        <taxon>Ecdysozoa</taxon>
        <taxon>Arthropoda</taxon>
        <taxon>Hexapoda</taxon>
        <taxon>Insecta</taxon>
        <taxon>Pterygota</taxon>
        <taxon>Neoptera</taxon>
        <taxon>Endopterygota</taxon>
        <taxon>Coleoptera</taxon>
        <taxon>Polyphaga</taxon>
        <taxon>Cucujiformia</taxon>
        <taxon>Curculionidae</taxon>
        <taxon>Dryophthorinae</taxon>
        <taxon>Sitophilus</taxon>
    </lineage>
</organism>